<dbReference type="Gene3D" id="3.40.50.1820">
    <property type="entry name" value="alpha/beta hydrolase"/>
    <property type="match status" value="1"/>
</dbReference>
<dbReference type="InterPro" id="IPR052897">
    <property type="entry name" value="Sec-Metab_Biosynth_Hydrolase"/>
</dbReference>
<dbReference type="Proteomes" id="UP000565579">
    <property type="component" value="Unassembled WGS sequence"/>
</dbReference>
<dbReference type="PANTHER" id="PTHR37017:SF11">
    <property type="entry name" value="ESTERASE_LIPASE_THIOESTERASE DOMAIN-CONTAINING PROTEIN"/>
    <property type="match status" value="1"/>
</dbReference>
<gene>
    <name evidence="2" type="ORF">HD593_005898</name>
</gene>
<comment type="caution">
    <text evidence="2">The sequence shown here is derived from an EMBL/GenBank/DDBJ whole genome shotgun (WGS) entry which is preliminary data.</text>
</comment>
<name>A0A7X0NWV2_9ACTN</name>
<dbReference type="EMBL" id="JACHMI010000001">
    <property type="protein sequence ID" value="MBB6551103.1"/>
    <property type="molecule type" value="Genomic_DNA"/>
</dbReference>
<protein>
    <submittedName>
        <fullName evidence="2">Pimeloyl-ACP methyl ester carboxylesterase</fullName>
    </submittedName>
</protein>
<dbReference type="Pfam" id="PF12697">
    <property type="entry name" value="Abhydrolase_6"/>
    <property type="match status" value="1"/>
</dbReference>
<reference evidence="2 3" key="1">
    <citation type="submission" date="2020-08" db="EMBL/GenBank/DDBJ databases">
        <title>Sequencing the genomes of 1000 actinobacteria strains.</title>
        <authorList>
            <person name="Klenk H.-P."/>
        </authorList>
    </citation>
    <scope>NUCLEOTIDE SEQUENCE [LARGE SCALE GENOMIC DNA]</scope>
    <source>
        <strain evidence="2 3">DSM 43768</strain>
    </source>
</reference>
<accession>A0A7X0NWV2</accession>
<evidence type="ECO:0000259" key="1">
    <source>
        <dbReference type="Pfam" id="PF12697"/>
    </source>
</evidence>
<dbReference type="RefSeq" id="WP_185105251.1">
    <property type="nucleotide sequence ID" value="NZ_BAAAXY010000095.1"/>
</dbReference>
<sequence length="252" mass="25987">MSSTEPASRAADGRRRTYVLVHGTWGGGWIWSRLAPLLEAAGHVVHAPTLPGLAERGGDPRGASIGLSEHIDDVAGLLVRADLDRVTLVGHSYGGMVITGVAGRVPERVAALVYLDAFVPSPGQSCFDLVPWLAGVFAELSAGGGGMAAPLDPAALGVDDPGDAGWLRAHATPMPVRTHQEPLPGPAIPGGLPVRFVRCLRFEAFAAAADGFRARGLPVDELDCHHFAQVSRPAELASLLLAAAPAGTGVTA</sequence>
<dbReference type="GO" id="GO:0003824">
    <property type="term" value="F:catalytic activity"/>
    <property type="evidence" value="ECO:0007669"/>
    <property type="project" value="UniProtKB-ARBA"/>
</dbReference>
<dbReference type="SUPFAM" id="SSF53474">
    <property type="entry name" value="alpha/beta-Hydrolases"/>
    <property type="match status" value="1"/>
</dbReference>
<dbReference type="InterPro" id="IPR000073">
    <property type="entry name" value="AB_hydrolase_1"/>
</dbReference>
<organism evidence="2 3">
    <name type="scientific">Nonomuraea rubra</name>
    <dbReference type="NCBI Taxonomy" id="46180"/>
    <lineage>
        <taxon>Bacteria</taxon>
        <taxon>Bacillati</taxon>
        <taxon>Actinomycetota</taxon>
        <taxon>Actinomycetes</taxon>
        <taxon>Streptosporangiales</taxon>
        <taxon>Streptosporangiaceae</taxon>
        <taxon>Nonomuraea</taxon>
    </lineage>
</organism>
<dbReference type="PANTHER" id="PTHR37017">
    <property type="entry name" value="AB HYDROLASE-1 DOMAIN-CONTAINING PROTEIN-RELATED"/>
    <property type="match status" value="1"/>
</dbReference>
<evidence type="ECO:0000313" key="3">
    <source>
        <dbReference type="Proteomes" id="UP000565579"/>
    </source>
</evidence>
<dbReference type="AlphaFoldDB" id="A0A7X0NWV2"/>
<evidence type="ECO:0000313" key="2">
    <source>
        <dbReference type="EMBL" id="MBB6551103.1"/>
    </source>
</evidence>
<keyword evidence="3" id="KW-1185">Reference proteome</keyword>
<feature type="domain" description="AB hydrolase-1" evidence="1">
    <location>
        <begin position="19"/>
        <end position="238"/>
    </location>
</feature>
<dbReference type="InterPro" id="IPR029058">
    <property type="entry name" value="AB_hydrolase_fold"/>
</dbReference>
<proteinExistence type="predicted"/>